<dbReference type="EMBL" id="CP042913">
    <property type="protein sequence ID" value="QEG37013.1"/>
    <property type="molecule type" value="Genomic_DNA"/>
</dbReference>
<accession>A0A5B9QSW9</accession>
<dbReference type="KEGG" id="bgok:Pr1d_43530"/>
<sequence>MVNAELLEQDGILVIKPEAPLAEEDFKSIGSLVDPYIEKHGKLNGILIQAENFPGWQNFASFVSHIKFIHDHHKTVAKIAAVSDSKFLEIAPNIASHFVKAEVKHFPAGEYEAAMEWLKA</sequence>
<evidence type="ECO:0008006" key="3">
    <source>
        <dbReference type="Google" id="ProtNLM"/>
    </source>
</evidence>
<gene>
    <name evidence="1" type="ORF">Pr1d_43530</name>
</gene>
<name>A0A5B9QSW9_9BACT</name>
<evidence type="ECO:0000313" key="1">
    <source>
        <dbReference type="EMBL" id="QEG37013.1"/>
    </source>
</evidence>
<dbReference type="Pfam" id="PF11964">
    <property type="entry name" value="SpoIIAA-like"/>
    <property type="match status" value="1"/>
</dbReference>
<reference evidence="1 2" key="1">
    <citation type="submission" date="2019-08" db="EMBL/GenBank/DDBJ databases">
        <title>Deep-cultivation of Planctomycetes and their phenomic and genomic characterization uncovers novel biology.</title>
        <authorList>
            <person name="Wiegand S."/>
            <person name="Jogler M."/>
            <person name="Boedeker C."/>
            <person name="Pinto D."/>
            <person name="Vollmers J."/>
            <person name="Rivas-Marin E."/>
            <person name="Kohn T."/>
            <person name="Peeters S.H."/>
            <person name="Heuer A."/>
            <person name="Rast P."/>
            <person name="Oberbeckmann S."/>
            <person name="Bunk B."/>
            <person name="Jeske O."/>
            <person name="Meyerdierks A."/>
            <person name="Storesund J.E."/>
            <person name="Kallscheuer N."/>
            <person name="Luecker S."/>
            <person name="Lage O.M."/>
            <person name="Pohl T."/>
            <person name="Merkel B.J."/>
            <person name="Hornburger P."/>
            <person name="Mueller R.-W."/>
            <person name="Bruemmer F."/>
            <person name="Labrenz M."/>
            <person name="Spormann A.M."/>
            <person name="Op den Camp H."/>
            <person name="Overmann J."/>
            <person name="Amann R."/>
            <person name="Jetten M.S.M."/>
            <person name="Mascher T."/>
            <person name="Medema M.H."/>
            <person name="Devos D.P."/>
            <person name="Kaster A.-K."/>
            <person name="Ovreas L."/>
            <person name="Rohde M."/>
            <person name="Galperin M.Y."/>
            <person name="Jogler C."/>
        </authorList>
    </citation>
    <scope>NUCLEOTIDE SEQUENCE [LARGE SCALE GENOMIC DNA]</scope>
    <source>
        <strain evidence="1 2">Pr1d</strain>
    </source>
</reference>
<dbReference type="SUPFAM" id="SSF52091">
    <property type="entry name" value="SpoIIaa-like"/>
    <property type="match status" value="1"/>
</dbReference>
<protein>
    <recommendedName>
        <fullName evidence="3">SpoIIAA-like protein</fullName>
    </recommendedName>
</protein>
<dbReference type="OrthoDB" id="9811577at2"/>
<dbReference type="RefSeq" id="WP_148075297.1">
    <property type="nucleotide sequence ID" value="NZ_CP042913.1"/>
</dbReference>
<dbReference type="InterPro" id="IPR036513">
    <property type="entry name" value="STAS_dom_sf"/>
</dbReference>
<dbReference type="InterPro" id="IPR021866">
    <property type="entry name" value="SpoIIAA-like"/>
</dbReference>
<keyword evidence="2" id="KW-1185">Reference proteome</keyword>
<evidence type="ECO:0000313" key="2">
    <source>
        <dbReference type="Proteomes" id="UP000323917"/>
    </source>
</evidence>
<dbReference type="Gene3D" id="3.40.50.10600">
    <property type="entry name" value="SpoIIaa-like domains"/>
    <property type="match status" value="1"/>
</dbReference>
<organism evidence="1 2">
    <name type="scientific">Bythopirellula goksoeyrii</name>
    <dbReference type="NCBI Taxonomy" id="1400387"/>
    <lineage>
        <taxon>Bacteria</taxon>
        <taxon>Pseudomonadati</taxon>
        <taxon>Planctomycetota</taxon>
        <taxon>Planctomycetia</taxon>
        <taxon>Pirellulales</taxon>
        <taxon>Lacipirellulaceae</taxon>
        <taxon>Bythopirellula</taxon>
    </lineage>
</organism>
<proteinExistence type="predicted"/>
<dbReference type="Proteomes" id="UP000323917">
    <property type="component" value="Chromosome"/>
</dbReference>
<dbReference type="AlphaFoldDB" id="A0A5B9QSW9"/>
<dbReference type="InterPro" id="IPR038396">
    <property type="entry name" value="SpoIIAA-like_sf"/>
</dbReference>